<feature type="chain" id="PRO_5040297547" evidence="1">
    <location>
        <begin position="17"/>
        <end position="214"/>
    </location>
</feature>
<name>A0A9P0F4P9_BEMTA</name>
<protein>
    <submittedName>
        <fullName evidence="2">Uncharacterized protein</fullName>
    </submittedName>
</protein>
<evidence type="ECO:0000313" key="2">
    <source>
        <dbReference type="EMBL" id="CAH0388873.1"/>
    </source>
</evidence>
<dbReference type="Proteomes" id="UP001152759">
    <property type="component" value="Chromosome 4"/>
</dbReference>
<dbReference type="AlphaFoldDB" id="A0A9P0F4P9"/>
<organism evidence="2 3">
    <name type="scientific">Bemisia tabaci</name>
    <name type="common">Sweetpotato whitefly</name>
    <name type="synonym">Aleurodes tabaci</name>
    <dbReference type="NCBI Taxonomy" id="7038"/>
    <lineage>
        <taxon>Eukaryota</taxon>
        <taxon>Metazoa</taxon>
        <taxon>Ecdysozoa</taxon>
        <taxon>Arthropoda</taxon>
        <taxon>Hexapoda</taxon>
        <taxon>Insecta</taxon>
        <taxon>Pterygota</taxon>
        <taxon>Neoptera</taxon>
        <taxon>Paraneoptera</taxon>
        <taxon>Hemiptera</taxon>
        <taxon>Sternorrhyncha</taxon>
        <taxon>Aleyrodoidea</taxon>
        <taxon>Aleyrodidae</taxon>
        <taxon>Aleyrodinae</taxon>
        <taxon>Bemisia</taxon>
    </lineage>
</organism>
<dbReference type="EMBL" id="OU963865">
    <property type="protein sequence ID" value="CAH0388873.1"/>
    <property type="molecule type" value="Genomic_DNA"/>
</dbReference>
<keyword evidence="1" id="KW-0732">Signal</keyword>
<evidence type="ECO:0000256" key="1">
    <source>
        <dbReference type="SAM" id="SignalP"/>
    </source>
</evidence>
<gene>
    <name evidence="2" type="ORF">BEMITA_LOCUS7758</name>
</gene>
<feature type="signal peptide" evidence="1">
    <location>
        <begin position="1"/>
        <end position="16"/>
    </location>
</feature>
<proteinExistence type="predicted"/>
<reference evidence="2" key="1">
    <citation type="submission" date="2021-12" db="EMBL/GenBank/DDBJ databases">
        <authorList>
            <person name="King R."/>
        </authorList>
    </citation>
    <scope>NUCLEOTIDE SEQUENCE</scope>
</reference>
<keyword evidence="3" id="KW-1185">Reference proteome</keyword>
<sequence length="214" mass="25400">MTFGSLFGLILPLIFGINGEHNNETATVLRVEYDRLKTNFLAQEETLFKLYEERRKLDFDLEQRNIYLLALRVKSRIAELEQPGGLLWPQNYRDPLQMTRKQRWTLLLTSTDKEFLDSKNVQRFRTSFFKSLIGVKRFLENLVPLHEDSSDMSVRPLTVSVPDERENIEDMYEIYYGIPDPVEWEIITVFIILDPFDWNKPSDAPPWTQTYRPF</sequence>
<accession>A0A9P0F4P9</accession>
<evidence type="ECO:0000313" key="3">
    <source>
        <dbReference type="Proteomes" id="UP001152759"/>
    </source>
</evidence>